<gene>
    <name evidence="5" type="ORF">TRIUR3_08271</name>
</gene>
<evidence type="ECO:0000256" key="4">
    <source>
        <dbReference type="SAM" id="MobiDB-lite"/>
    </source>
</evidence>
<dbReference type="OMA" id="TENIQCH"/>
<reference evidence="5" key="1">
    <citation type="journal article" date="2013" name="Nature">
        <title>Draft genome of the wheat A-genome progenitor Triticum urartu.</title>
        <authorList>
            <person name="Ling H.Q."/>
            <person name="Zhao S."/>
            <person name="Liu D."/>
            <person name="Wang J."/>
            <person name="Sun H."/>
            <person name="Zhang C."/>
            <person name="Fan H."/>
            <person name="Li D."/>
            <person name="Dong L."/>
            <person name="Tao Y."/>
            <person name="Gao C."/>
            <person name="Wu H."/>
            <person name="Li Y."/>
            <person name="Cui Y."/>
            <person name="Guo X."/>
            <person name="Zheng S."/>
            <person name="Wang B."/>
            <person name="Yu K."/>
            <person name="Liang Q."/>
            <person name="Yang W."/>
            <person name="Lou X."/>
            <person name="Chen J."/>
            <person name="Feng M."/>
            <person name="Jian J."/>
            <person name="Zhang X."/>
            <person name="Luo G."/>
            <person name="Jiang Y."/>
            <person name="Liu J."/>
            <person name="Wang Z."/>
            <person name="Sha Y."/>
            <person name="Zhang B."/>
            <person name="Wu H."/>
            <person name="Tang D."/>
            <person name="Shen Q."/>
            <person name="Xue P."/>
            <person name="Zou S."/>
            <person name="Wang X."/>
            <person name="Liu X."/>
            <person name="Wang F."/>
            <person name="Yang Y."/>
            <person name="An X."/>
            <person name="Dong Z."/>
            <person name="Zhang K."/>
            <person name="Zhang X."/>
            <person name="Luo M.C."/>
            <person name="Dvorak J."/>
            <person name="Tong Y."/>
            <person name="Wang J."/>
            <person name="Yang H."/>
            <person name="Li Z."/>
            <person name="Wang D."/>
            <person name="Zhang A."/>
            <person name="Wang J."/>
        </authorList>
    </citation>
    <scope>NUCLEOTIDE SEQUENCE</scope>
</reference>
<dbReference type="PANTHER" id="PTHR10353:SF197">
    <property type="entry name" value="INACTIVE BETA-GLUCOSIDASE 33-RELATED"/>
    <property type="match status" value="1"/>
</dbReference>
<dbReference type="InterPro" id="IPR017853">
    <property type="entry name" value="GH"/>
</dbReference>
<name>M7ZIZ4_TRIUA</name>
<accession>M7ZIZ4</accession>
<evidence type="ECO:0000256" key="1">
    <source>
        <dbReference type="ARBA" id="ARBA00010838"/>
    </source>
</evidence>
<evidence type="ECO:0000256" key="2">
    <source>
        <dbReference type="ARBA" id="ARBA00022801"/>
    </source>
</evidence>
<dbReference type="InterPro" id="IPR001360">
    <property type="entry name" value="Glyco_hydro_1"/>
</dbReference>
<dbReference type="eggNOG" id="KOG0626">
    <property type="taxonomic scope" value="Eukaryota"/>
</dbReference>
<feature type="compositionally biased region" description="Basic and acidic residues" evidence="4">
    <location>
        <begin position="102"/>
        <end position="113"/>
    </location>
</feature>
<dbReference type="STRING" id="4572.M7ZIZ4"/>
<dbReference type="EMBL" id="KD113974">
    <property type="protein sequence ID" value="EMS60067.1"/>
    <property type="molecule type" value="Genomic_DNA"/>
</dbReference>
<proteinExistence type="inferred from homology"/>
<dbReference type="AlphaFoldDB" id="M7ZIZ4"/>
<dbReference type="Gene3D" id="3.20.20.80">
    <property type="entry name" value="Glycosidases"/>
    <property type="match status" value="3"/>
</dbReference>
<dbReference type="InterPro" id="IPR033132">
    <property type="entry name" value="GH_1_N_CS"/>
</dbReference>
<dbReference type="GO" id="GO:0005975">
    <property type="term" value="P:carbohydrate metabolic process"/>
    <property type="evidence" value="ECO:0007669"/>
    <property type="project" value="InterPro"/>
</dbReference>
<feature type="compositionally biased region" description="Low complexity" evidence="4">
    <location>
        <begin position="92"/>
        <end position="101"/>
    </location>
</feature>
<evidence type="ECO:0000313" key="5">
    <source>
        <dbReference type="EMBL" id="EMS60067.1"/>
    </source>
</evidence>
<dbReference type="Pfam" id="PF00232">
    <property type="entry name" value="Glyco_hydro_1"/>
    <property type="match status" value="3"/>
</dbReference>
<dbReference type="PANTHER" id="PTHR10353">
    <property type="entry name" value="GLYCOSYL HYDROLASE"/>
    <property type="match status" value="1"/>
</dbReference>
<feature type="compositionally biased region" description="Polar residues" evidence="4">
    <location>
        <begin position="114"/>
        <end position="123"/>
    </location>
</feature>
<evidence type="ECO:0000256" key="3">
    <source>
        <dbReference type="RuleBase" id="RU003690"/>
    </source>
</evidence>
<keyword evidence="2" id="KW-0378">Hydrolase</keyword>
<feature type="region of interest" description="Disordered" evidence="4">
    <location>
        <begin position="40"/>
        <end position="66"/>
    </location>
</feature>
<protein>
    <submittedName>
        <fullName evidence="5">Beta-glucosidase 8</fullName>
    </submittedName>
</protein>
<organism evidence="5">
    <name type="scientific">Triticum urartu</name>
    <name type="common">Red wild einkorn</name>
    <name type="synonym">Crithodium urartu</name>
    <dbReference type="NCBI Taxonomy" id="4572"/>
    <lineage>
        <taxon>Eukaryota</taxon>
        <taxon>Viridiplantae</taxon>
        <taxon>Streptophyta</taxon>
        <taxon>Embryophyta</taxon>
        <taxon>Tracheophyta</taxon>
        <taxon>Spermatophyta</taxon>
        <taxon>Magnoliopsida</taxon>
        <taxon>Liliopsida</taxon>
        <taxon>Poales</taxon>
        <taxon>Poaceae</taxon>
        <taxon>BOP clade</taxon>
        <taxon>Pooideae</taxon>
        <taxon>Triticodae</taxon>
        <taxon>Triticeae</taxon>
        <taxon>Triticinae</taxon>
        <taxon>Triticum</taxon>
    </lineage>
</organism>
<dbReference type="GO" id="GO:0008422">
    <property type="term" value="F:beta-glucosidase activity"/>
    <property type="evidence" value="ECO:0007669"/>
    <property type="project" value="UniProtKB-ARBA"/>
</dbReference>
<sequence>MPLILGNGLRFISNGRDHRTKLLGVRTTDRALTSWTVKEVDGTDTEQGQRRAMTRSREREDGRRRENIDLINLGGRRPAFTKWGRAEGPAKDAPTTAPRTNRATDTERERSGQDTESLSPTPQEQRKGAVLPALMPMIFPFPVAVAAALFAAAALAPRHASALTRHDFPDGFVFGAGTSAYQVEGAAAEDGRKPSIWDTFTHQGHSSDGSTADVSADQYHHYKEDVKLMHKVGLDAYRFSISWPRLIPDGRGQINQKGLEYYNNLIDELILHGIQPHVTIYHFDLPQALQDEYSGLLSPRFIEDYTAYANVCFKSFGDRVKHWAAQGGQIGITLLGWWHEPATDTPQDAAAAVRMNDFHIGWFMHPLVYGDYPPVMRSRVGRRLPALPAPESAKGEVETAPWSLRKLLEHLKLHYGNPPVWIHENGYADAPGTSSKADSDDEDEDRAEFLQDYLETLYLSIRNGSNARGYFVWSFLDVFEFLFGYRLRFGLCGVDMGDAARRRYERSSARWYSGFLAGGELRPAAWPQKSYVQ</sequence>
<dbReference type="PRINTS" id="PR00131">
    <property type="entry name" value="GLHYDRLASE1"/>
</dbReference>
<dbReference type="PROSITE" id="PS00653">
    <property type="entry name" value="GLYCOSYL_HYDROL_F1_2"/>
    <property type="match status" value="1"/>
</dbReference>
<comment type="similarity">
    <text evidence="1 3">Belongs to the glycosyl hydrolase 1 family.</text>
</comment>
<feature type="region of interest" description="Disordered" evidence="4">
    <location>
        <begin position="79"/>
        <end position="126"/>
    </location>
</feature>
<feature type="compositionally biased region" description="Basic and acidic residues" evidence="4">
    <location>
        <begin position="55"/>
        <end position="66"/>
    </location>
</feature>
<dbReference type="SUPFAM" id="SSF51445">
    <property type="entry name" value="(Trans)glycosidases"/>
    <property type="match status" value="1"/>
</dbReference>